<dbReference type="InterPro" id="IPR001647">
    <property type="entry name" value="HTH_TetR"/>
</dbReference>
<evidence type="ECO:0000259" key="6">
    <source>
        <dbReference type="PROSITE" id="PS50977"/>
    </source>
</evidence>
<dbReference type="SUPFAM" id="SSF46689">
    <property type="entry name" value="Homeodomain-like"/>
    <property type="match status" value="1"/>
</dbReference>
<dbReference type="PRINTS" id="PR00455">
    <property type="entry name" value="HTHTETR"/>
</dbReference>
<dbReference type="PANTHER" id="PTHR47506">
    <property type="entry name" value="TRANSCRIPTIONAL REGULATORY PROTEIN"/>
    <property type="match status" value="1"/>
</dbReference>
<evidence type="ECO:0000256" key="4">
    <source>
        <dbReference type="PROSITE-ProRule" id="PRU00335"/>
    </source>
</evidence>
<dbReference type="EMBL" id="BMSL01000004">
    <property type="protein sequence ID" value="GGS33040.1"/>
    <property type="molecule type" value="Genomic_DNA"/>
</dbReference>
<evidence type="ECO:0000256" key="3">
    <source>
        <dbReference type="ARBA" id="ARBA00023163"/>
    </source>
</evidence>
<reference evidence="7" key="1">
    <citation type="journal article" date="2014" name="Int. J. Syst. Evol. Microbiol.">
        <title>Complete genome sequence of Corynebacterium casei LMG S-19264T (=DSM 44701T), isolated from a smear-ripened cheese.</title>
        <authorList>
            <consortium name="US DOE Joint Genome Institute (JGI-PGF)"/>
            <person name="Walter F."/>
            <person name="Albersmeier A."/>
            <person name="Kalinowski J."/>
            <person name="Ruckert C."/>
        </authorList>
    </citation>
    <scope>NUCLEOTIDE SEQUENCE</scope>
    <source>
        <strain evidence="7">JCM 4234</strain>
    </source>
</reference>
<evidence type="ECO:0000256" key="2">
    <source>
        <dbReference type="ARBA" id="ARBA00023125"/>
    </source>
</evidence>
<dbReference type="InterPro" id="IPR009057">
    <property type="entry name" value="Homeodomain-like_sf"/>
</dbReference>
<accession>A0A918GEV0</accession>
<dbReference type="GO" id="GO:0003677">
    <property type="term" value="F:DNA binding"/>
    <property type="evidence" value="ECO:0007669"/>
    <property type="project" value="UniProtKB-UniRule"/>
</dbReference>
<sequence length="232" mass="26097">MLGFWLVTHVTRPERGRPPRRYGSPMATPRGPRGQYTAGRARRTQILEAALLRFGRDGYRKTSLARVARDAEITDAGLLHHFRDKQQLLLSVVEYWHERMDVRWERVSDSVRDAFRCHLEDTAETLAMPGMVELAVTLTVEAVAPDHPAHGHFSTWQEKGLRELTDRLRAGSASGELRAGLDHEGIARECVAVDLGLQQQWLAGGRSFDLVAVMRGHLDRLMRSISADGRGL</sequence>
<organism evidence="7 8">
    <name type="scientific">Streptomyces griseoviridis</name>
    <dbReference type="NCBI Taxonomy" id="45398"/>
    <lineage>
        <taxon>Bacteria</taxon>
        <taxon>Bacillati</taxon>
        <taxon>Actinomycetota</taxon>
        <taxon>Actinomycetes</taxon>
        <taxon>Kitasatosporales</taxon>
        <taxon>Streptomycetaceae</taxon>
        <taxon>Streptomyces</taxon>
    </lineage>
</organism>
<dbReference type="PANTHER" id="PTHR47506:SF1">
    <property type="entry name" value="HTH-TYPE TRANSCRIPTIONAL REGULATOR YJDC"/>
    <property type="match status" value="1"/>
</dbReference>
<dbReference type="Proteomes" id="UP000653493">
    <property type="component" value="Unassembled WGS sequence"/>
</dbReference>
<keyword evidence="1" id="KW-0805">Transcription regulation</keyword>
<proteinExistence type="predicted"/>
<evidence type="ECO:0000256" key="5">
    <source>
        <dbReference type="SAM" id="MobiDB-lite"/>
    </source>
</evidence>
<gene>
    <name evidence="7" type="ORF">GCM10010238_22930</name>
</gene>
<protein>
    <submittedName>
        <fullName evidence="7">TetR family transcriptional regulator</fullName>
    </submittedName>
</protein>
<feature type="domain" description="HTH tetR-type" evidence="6">
    <location>
        <begin position="40"/>
        <end position="100"/>
    </location>
</feature>
<dbReference type="InterPro" id="IPR036271">
    <property type="entry name" value="Tet_transcr_reg_TetR-rel_C_sf"/>
</dbReference>
<dbReference type="SUPFAM" id="SSF48498">
    <property type="entry name" value="Tetracyclin repressor-like, C-terminal domain"/>
    <property type="match status" value="1"/>
</dbReference>
<feature type="DNA-binding region" description="H-T-H motif" evidence="4">
    <location>
        <begin position="63"/>
        <end position="82"/>
    </location>
</feature>
<evidence type="ECO:0000313" key="8">
    <source>
        <dbReference type="Proteomes" id="UP000653493"/>
    </source>
</evidence>
<keyword evidence="2 4" id="KW-0238">DNA-binding</keyword>
<dbReference type="Gene3D" id="1.10.357.10">
    <property type="entry name" value="Tetracycline Repressor, domain 2"/>
    <property type="match status" value="1"/>
</dbReference>
<evidence type="ECO:0000313" key="7">
    <source>
        <dbReference type="EMBL" id="GGS33040.1"/>
    </source>
</evidence>
<dbReference type="Pfam" id="PF00440">
    <property type="entry name" value="TetR_N"/>
    <property type="match status" value="1"/>
</dbReference>
<reference evidence="7" key="2">
    <citation type="submission" date="2020-09" db="EMBL/GenBank/DDBJ databases">
        <authorList>
            <person name="Sun Q."/>
            <person name="Ohkuma M."/>
        </authorList>
    </citation>
    <scope>NUCLEOTIDE SEQUENCE</scope>
    <source>
        <strain evidence="7">JCM 4234</strain>
    </source>
</reference>
<name>A0A918GEV0_STRGD</name>
<evidence type="ECO:0000256" key="1">
    <source>
        <dbReference type="ARBA" id="ARBA00023015"/>
    </source>
</evidence>
<comment type="caution">
    <text evidence="7">The sequence shown here is derived from an EMBL/GenBank/DDBJ whole genome shotgun (WGS) entry which is preliminary data.</text>
</comment>
<dbReference type="AlphaFoldDB" id="A0A918GEV0"/>
<dbReference type="PROSITE" id="PS50977">
    <property type="entry name" value="HTH_TETR_2"/>
    <property type="match status" value="1"/>
</dbReference>
<keyword evidence="3" id="KW-0804">Transcription</keyword>
<keyword evidence="8" id="KW-1185">Reference proteome</keyword>
<feature type="region of interest" description="Disordered" evidence="5">
    <location>
        <begin position="15"/>
        <end position="38"/>
    </location>
</feature>